<sequence>MNKIIAVLALMVIVLPITVHLLLSGPDNLLSACTRFFGDLLENATRFGTG</sequence>
<dbReference type="Proteomes" id="UP001151071">
    <property type="component" value="Unassembled WGS sequence"/>
</dbReference>
<dbReference type="RefSeq" id="WP_162836733.1">
    <property type="nucleotide sequence ID" value="NZ_JAPYYP010000034.1"/>
</dbReference>
<evidence type="ECO:0000313" key="2">
    <source>
        <dbReference type="Proteomes" id="UP001151071"/>
    </source>
</evidence>
<accession>A0A9X3TU93</accession>
<protein>
    <submittedName>
        <fullName evidence="1">Uncharacterized protein</fullName>
    </submittedName>
</protein>
<keyword evidence="2" id="KW-1185">Reference proteome</keyword>
<reference evidence="1" key="1">
    <citation type="submission" date="2022-12" db="EMBL/GenBank/DDBJ databases">
        <title>Draft genome sequence of the thermophilic strain Brevibacillus thermoruber HT42, isolated from Los Humeros, Puebla, Mexico, with biotechnological potential.</title>
        <authorList>
            <person name="Lara Sanchez J."/>
            <person name="Solis Palacios R."/>
            <person name="Bustos Baena A.S."/>
            <person name="Ruz Baez A.E."/>
            <person name="Espinosa Luna G."/>
            <person name="Oliart Ros R.M."/>
        </authorList>
    </citation>
    <scope>NUCLEOTIDE SEQUENCE</scope>
    <source>
        <strain evidence="1">HT42</strain>
    </source>
</reference>
<proteinExistence type="predicted"/>
<name>A0A9X3TU93_9BACL</name>
<evidence type="ECO:0000313" key="1">
    <source>
        <dbReference type="EMBL" id="MDA5110559.1"/>
    </source>
</evidence>
<dbReference type="AlphaFoldDB" id="A0A9X3TU93"/>
<gene>
    <name evidence="1" type="ORF">O3V59_19665</name>
</gene>
<dbReference type="EMBL" id="JAPYYP010000034">
    <property type="protein sequence ID" value="MDA5110559.1"/>
    <property type="molecule type" value="Genomic_DNA"/>
</dbReference>
<organism evidence="1 2">
    <name type="scientific">Brevibacillus thermoruber</name>
    <dbReference type="NCBI Taxonomy" id="33942"/>
    <lineage>
        <taxon>Bacteria</taxon>
        <taxon>Bacillati</taxon>
        <taxon>Bacillota</taxon>
        <taxon>Bacilli</taxon>
        <taxon>Bacillales</taxon>
        <taxon>Paenibacillaceae</taxon>
        <taxon>Brevibacillus</taxon>
    </lineage>
</organism>
<comment type="caution">
    <text evidence="1">The sequence shown here is derived from an EMBL/GenBank/DDBJ whole genome shotgun (WGS) entry which is preliminary data.</text>
</comment>